<dbReference type="AlphaFoldDB" id="A0A845G327"/>
<sequence>MAYPRWSVSSFVFLFRALRPGERCFFAVFGVLQSGQASFRLAGQAGFVAWLPQAGTACLRGYSPVNSGFPQLHDDFSMTAKN</sequence>
<dbReference type="Proteomes" id="UP000470302">
    <property type="component" value="Unassembled WGS sequence"/>
</dbReference>
<reference evidence="1 2" key="1">
    <citation type="submission" date="2020-01" db="EMBL/GenBank/DDBJ databases">
        <title>Novel species isolated from a subtropical stream in China.</title>
        <authorList>
            <person name="Lu H."/>
        </authorList>
    </citation>
    <scope>NUCLEOTIDE SEQUENCE [LARGE SCALE GENOMIC DNA]</scope>
    <source>
        <strain evidence="1 2">FT82W</strain>
    </source>
</reference>
<dbReference type="RefSeq" id="WP_161097303.1">
    <property type="nucleotide sequence ID" value="NZ_WWCW01000041.1"/>
</dbReference>
<evidence type="ECO:0000313" key="1">
    <source>
        <dbReference type="EMBL" id="MYM88241.1"/>
    </source>
</evidence>
<evidence type="ECO:0000313" key="2">
    <source>
        <dbReference type="Proteomes" id="UP000470302"/>
    </source>
</evidence>
<proteinExistence type="predicted"/>
<dbReference type="EMBL" id="WWCW01000041">
    <property type="protein sequence ID" value="MYM88241.1"/>
    <property type="molecule type" value="Genomic_DNA"/>
</dbReference>
<accession>A0A845G327</accession>
<name>A0A845G327_9BURK</name>
<comment type="caution">
    <text evidence="1">The sequence shown here is derived from an EMBL/GenBank/DDBJ whole genome shotgun (WGS) entry which is preliminary data.</text>
</comment>
<protein>
    <submittedName>
        <fullName evidence="1">Uncharacterized protein</fullName>
    </submittedName>
</protein>
<gene>
    <name evidence="1" type="ORF">GTP91_13750</name>
</gene>
<organism evidence="1 2">
    <name type="scientific">Duganella vulcania</name>
    <dbReference type="NCBI Taxonomy" id="2692166"/>
    <lineage>
        <taxon>Bacteria</taxon>
        <taxon>Pseudomonadati</taxon>
        <taxon>Pseudomonadota</taxon>
        <taxon>Betaproteobacteria</taxon>
        <taxon>Burkholderiales</taxon>
        <taxon>Oxalobacteraceae</taxon>
        <taxon>Telluria group</taxon>
        <taxon>Duganella</taxon>
    </lineage>
</organism>